<dbReference type="Pfam" id="PF12833">
    <property type="entry name" value="HTH_18"/>
    <property type="match status" value="1"/>
</dbReference>
<proteinExistence type="predicted"/>
<dbReference type="PANTHER" id="PTHR46796:SF15">
    <property type="entry name" value="BLL1074 PROTEIN"/>
    <property type="match status" value="1"/>
</dbReference>
<reference evidence="5 6" key="1">
    <citation type="submission" date="2020-08" db="EMBL/GenBank/DDBJ databases">
        <title>Amycolatopsis sp. nov. DR6-1 isolated from Dendrobium heterocarpum.</title>
        <authorList>
            <person name="Tedsree N."/>
            <person name="Kuncharoen N."/>
            <person name="Likhitwitayawuid K."/>
            <person name="Tanasupawat S."/>
        </authorList>
    </citation>
    <scope>NUCLEOTIDE SEQUENCE [LARGE SCALE GENOMIC DNA]</scope>
    <source>
        <strain evidence="5 6">DR6-1</strain>
    </source>
</reference>
<keyword evidence="2" id="KW-0238">DNA-binding</keyword>
<accession>A0A7W3Z8Q7</accession>
<comment type="caution">
    <text evidence="5">The sequence shown here is derived from an EMBL/GenBank/DDBJ whole genome shotgun (WGS) entry which is preliminary data.</text>
</comment>
<evidence type="ECO:0000313" key="6">
    <source>
        <dbReference type="Proteomes" id="UP000526734"/>
    </source>
</evidence>
<dbReference type="GO" id="GO:0043565">
    <property type="term" value="F:sequence-specific DNA binding"/>
    <property type="evidence" value="ECO:0007669"/>
    <property type="project" value="InterPro"/>
</dbReference>
<dbReference type="AlphaFoldDB" id="A0A7W3Z8Q7"/>
<evidence type="ECO:0000256" key="2">
    <source>
        <dbReference type="ARBA" id="ARBA00023125"/>
    </source>
</evidence>
<sequence length="281" mass="30597">MDRWAGGLSRCEGETGLGQSLACRPDPRLSAHVLGYAGSHYSGARTVVRRIAPIDGIKLIIDFENLDRRMLAANGAGAHREPPSPVVGLRTGPLVFEQTGTDHGMVVGLTPLGAHALLGLPLRELPAYAGFAELLGPRAARLVDELAHAPTWSARFALLDRRLLGWLDPDRRLASPVQAAWDLLNATHGRLTVAGLADRVGWSRSHFEARFRTQIGITPKAVARIARFHHALRLLCRPDPPRAAEIASVCGYADQPHLNREFRAFTGCSPTRFLSLPDQET</sequence>
<dbReference type="Gene3D" id="1.10.10.60">
    <property type="entry name" value="Homeodomain-like"/>
    <property type="match status" value="1"/>
</dbReference>
<dbReference type="RefSeq" id="WP_182888965.1">
    <property type="nucleotide sequence ID" value="NZ_JACGZW010000001.1"/>
</dbReference>
<feature type="domain" description="HTH araC/xylS-type" evidence="4">
    <location>
        <begin position="178"/>
        <end position="276"/>
    </location>
</feature>
<dbReference type="PROSITE" id="PS01124">
    <property type="entry name" value="HTH_ARAC_FAMILY_2"/>
    <property type="match status" value="1"/>
</dbReference>
<dbReference type="InterPro" id="IPR018060">
    <property type="entry name" value="HTH_AraC"/>
</dbReference>
<dbReference type="InterPro" id="IPR050204">
    <property type="entry name" value="AraC_XylS_family_regulators"/>
</dbReference>
<dbReference type="Proteomes" id="UP000526734">
    <property type="component" value="Unassembled WGS sequence"/>
</dbReference>
<evidence type="ECO:0000313" key="5">
    <source>
        <dbReference type="EMBL" id="MBB1151723.1"/>
    </source>
</evidence>
<gene>
    <name evidence="5" type="ORF">H4281_01120</name>
</gene>
<organism evidence="5 6">
    <name type="scientific">Amycolatopsis dendrobii</name>
    <dbReference type="NCBI Taxonomy" id="2760662"/>
    <lineage>
        <taxon>Bacteria</taxon>
        <taxon>Bacillati</taxon>
        <taxon>Actinomycetota</taxon>
        <taxon>Actinomycetes</taxon>
        <taxon>Pseudonocardiales</taxon>
        <taxon>Pseudonocardiaceae</taxon>
        <taxon>Amycolatopsis</taxon>
    </lineage>
</organism>
<dbReference type="SMART" id="SM00342">
    <property type="entry name" value="HTH_ARAC"/>
    <property type="match status" value="1"/>
</dbReference>
<evidence type="ECO:0000256" key="3">
    <source>
        <dbReference type="ARBA" id="ARBA00023163"/>
    </source>
</evidence>
<evidence type="ECO:0000259" key="4">
    <source>
        <dbReference type="PROSITE" id="PS01124"/>
    </source>
</evidence>
<dbReference type="SUPFAM" id="SSF46689">
    <property type="entry name" value="Homeodomain-like"/>
    <property type="match status" value="2"/>
</dbReference>
<protein>
    <submittedName>
        <fullName evidence="5">Helix-turn-helix transcriptional regulator</fullName>
    </submittedName>
</protein>
<dbReference type="EMBL" id="JACGZW010000001">
    <property type="protein sequence ID" value="MBB1151723.1"/>
    <property type="molecule type" value="Genomic_DNA"/>
</dbReference>
<keyword evidence="6" id="KW-1185">Reference proteome</keyword>
<keyword evidence="3" id="KW-0804">Transcription</keyword>
<dbReference type="PANTHER" id="PTHR46796">
    <property type="entry name" value="HTH-TYPE TRANSCRIPTIONAL ACTIVATOR RHAS-RELATED"/>
    <property type="match status" value="1"/>
</dbReference>
<keyword evidence="1" id="KW-0805">Transcription regulation</keyword>
<evidence type="ECO:0000256" key="1">
    <source>
        <dbReference type="ARBA" id="ARBA00023015"/>
    </source>
</evidence>
<dbReference type="InterPro" id="IPR009057">
    <property type="entry name" value="Homeodomain-like_sf"/>
</dbReference>
<name>A0A7W3Z8Q7_9PSEU</name>
<dbReference type="GO" id="GO:0003700">
    <property type="term" value="F:DNA-binding transcription factor activity"/>
    <property type="evidence" value="ECO:0007669"/>
    <property type="project" value="InterPro"/>
</dbReference>